<accession>A0ABR4A2N8</accession>
<dbReference type="EMBL" id="JBEFKJ010000023">
    <property type="protein sequence ID" value="KAL2039913.1"/>
    <property type="molecule type" value="Genomic_DNA"/>
</dbReference>
<evidence type="ECO:0000313" key="1">
    <source>
        <dbReference type="EMBL" id="KAL2039913.1"/>
    </source>
</evidence>
<comment type="caution">
    <text evidence="1">The sequence shown here is derived from an EMBL/GenBank/DDBJ whole genome shotgun (WGS) entry which is preliminary data.</text>
</comment>
<evidence type="ECO:0000313" key="2">
    <source>
        <dbReference type="Proteomes" id="UP001590950"/>
    </source>
</evidence>
<keyword evidence="2" id="KW-1185">Reference proteome</keyword>
<sequence length="110" mass="12338">MAEYYVRYCETAEVAIVSMSKCHEFQIDRDCRINTRVAALSYGGVQVDHRSPSQGQLSGKHAFHEPVLRSCAALSNPLHPMLGHGSVYEFVRDVKDSRNKLLFSVPSINL</sequence>
<dbReference type="Proteomes" id="UP001590950">
    <property type="component" value="Unassembled WGS sequence"/>
</dbReference>
<protein>
    <submittedName>
        <fullName evidence="1">Uncharacterized protein</fullName>
    </submittedName>
</protein>
<proteinExistence type="predicted"/>
<reference evidence="1 2" key="1">
    <citation type="submission" date="2024-09" db="EMBL/GenBank/DDBJ databases">
        <title>Rethinking Asexuality: The Enigmatic Case of Functional Sexual Genes in Lepraria (Stereocaulaceae).</title>
        <authorList>
            <person name="Doellman M."/>
            <person name="Sun Y."/>
            <person name="Barcenas-Pena A."/>
            <person name="Lumbsch H.T."/>
            <person name="Grewe F."/>
        </authorList>
    </citation>
    <scope>NUCLEOTIDE SEQUENCE [LARGE SCALE GENOMIC DNA]</scope>
    <source>
        <strain evidence="1 2">Mercado 3170</strain>
    </source>
</reference>
<gene>
    <name evidence="1" type="ORF">N7G274_007316</name>
</gene>
<name>A0ABR4A2N8_9LECA</name>
<organism evidence="1 2">
    <name type="scientific">Stereocaulon virgatum</name>
    <dbReference type="NCBI Taxonomy" id="373712"/>
    <lineage>
        <taxon>Eukaryota</taxon>
        <taxon>Fungi</taxon>
        <taxon>Dikarya</taxon>
        <taxon>Ascomycota</taxon>
        <taxon>Pezizomycotina</taxon>
        <taxon>Lecanoromycetes</taxon>
        <taxon>OSLEUM clade</taxon>
        <taxon>Lecanoromycetidae</taxon>
        <taxon>Lecanorales</taxon>
        <taxon>Lecanorineae</taxon>
        <taxon>Stereocaulaceae</taxon>
        <taxon>Stereocaulon</taxon>
    </lineage>
</organism>